<evidence type="ECO:0000313" key="16">
    <source>
        <dbReference type="Proteomes" id="UP001199355"/>
    </source>
</evidence>
<dbReference type="GO" id="GO:0005524">
    <property type="term" value="F:ATP binding"/>
    <property type="evidence" value="ECO:0007669"/>
    <property type="project" value="UniProtKB-KW"/>
</dbReference>
<accession>A0AAE3AY51</accession>
<comment type="similarity">
    <text evidence="13">Belongs to the helicase family. DinG subfamily.</text>
</comment>
<dbReference type="GO" id="GO:0006281">
    <property type="term" value="P:DNA repair"/>
    <property type="evidence" value="ECO:0007669"/>
    <property type="project" value="UniProtKB-KW"/>
</dbReference>
<dbReference type="InterPro" id="IPR014001">
    <property type="entry name" value="Helicase_ATP-bd"/>
</dbReference>
<feature type="domain" description="Helicase ATP-binding" evidence="14">
    <location>
        <begin position="178"/>
        <end position="460"/>
    </location>
</feature>
<keyword evidence="5" id="KW-0378">Hydrolase</keyword>
<dbReference type="GO" id="GO:0051539">
    <property type="term" value="F:4 iron, 4 sulfur cluster binding"/>
    <property type="evidence" value="ECO:0007669"/>
    <property type="project" value="UniProtKB-KW"/>
</dbReference>
<dbReference type="PANTHER" id="PTHR11472:SF34">
    <property type="entry name" value="REGULATOR OF TELOMERE ELONGATION HELICASE 1"/>
    <property type="match status" value="1"/>
</dbReference>
<dbReference type="InterPro" id="IPR010614">
    <property type="entry name" value="RAD3-like_helicase_DEAD"/>
</dbReference>
<dbReference type="InterPro" id="IPR042493">
    <property type="entry name" value="XPD_DNA_FeS"/>
</dbReference>
<keyword evidence="11" id="KW-0234">DNA repair</keyword>
<evidence type="ECO:0000256" key="1">
    <source>
        <dbReference type="ARBA" id="ARBA00022485"/>
    </source>
</evidence>
<dbReference type="SMART" id="SM00487">
    <property type="entry name" value="DEXDc"/>
    <property type="match status" value="1"/>
</dbReference>
<evidence type="ECO:0000256" key="5">
    <source>
        <dbReference type="ARBA" id="ARBA00022801"/>
    </source>
</evidence>
<evidence type="ECO:0000259" key="14">
    <source>
        <dbReference type="PROSITE" id="PS51193"/>
    </source>
</evidence>
<dbReference type="Gene3D" id="3.40.50.300">
    <property type="entry name" value="P-loop containing nucleotide triphosphate hydrolases"/>
    <property type="match status" value="2"/>
</dbReference>
<evidence type="ECO:0000256" key="9">
    <source>
        <dbReference type="ARBA" id="ARBA00023014"/>
    </source>
</evidence>
<dbReference type="SUPFAM" id="SSF52540">
    <property type="entry name" value="P-loop containing nucleoside triphosphate hydrolases"/>
    <property type="match status" value="2"/>
</dbReference>
<gene>
    <name evidence="15" type="ORF">LKD45_10170</name>
</gene>
<keyword evidence="4" id="KW-0227">DNA damage</keyword>
<keyword evidence="10" id="KW-0238">DNA-binding</keyword>
<proteinExistence type="inferred from homology"/>
<keyword evidence="6 15" id="KW-0347">Helicase</keyword>
<sequence>MEIKVSVRGLVEFLLRTGDIDNRKKSAPDDAMAEGSRIHRMIQKKMGSSYHAEVMLRYRRDCGEYDLVVEGRADGIIDSDPVAVDEIKGTYRDLSRMKEPNPVHLTQAKCYAWMYGQEHGKERMEVSMTYCNIETEEIRYFKFVYEMSDLEEWFDSLLQEYRKWSDADIAWKKLRQDSIHSLSFPFPYREGQKELVTHVYHTICHSRKLFIEAPTGAGKTISTVFPAVKAVGEGKADRIFYLTAKTIARTVADRTFDLLRERGLHFKTVVLTARDKICFMEESECNPDSCPYAKGHFDRINDAIFELMTTKEHYSREEIEACAQKYKVCPFELGLDMSLFSDGILCDYNYVFDPHVYLRRFFGEGAGREQYLFLIDEAHNLLERGREMYSAQLYKEDFLTLKKTVKAFSPRMEKLLDKCNRELLFLKRECGDWCIVEEIDAFVQALLRLSPCMEDYLENHDDSPVRREILDFYFEISHFLQIYELLDQKYVVYTKLDEDGRFLLRLFNVDPSTNLKECLQRSVSSVLFSATLLPIQYYKKLLGGEAEDYEVYAKSVFSPEKKGLFLAEDVTSRYTRRSDREYDKIANYIHQTVSQRHGNYMVFFPSHVFLQQVYERYLRCYAVKDDTECLVQTEHMDEAEREAFLQRFEGNPGMNLSDIIHMEIEVEEESSLVGFCVLGGIFSEGIDLKEDSLIGALIVGTGLPQVCTEREIIRGYFEENGENGFDYAYRYPGMNKVLQAAGRVIRTADDVGIVALLDDRFLTPGYRRLFPREWEQFEVVRGESIGSRVEKFWNDWL</sequence>
<keyword evidence="1" id="KW-0004">4Fe-4S</keyword>
<dbReference type="RefSeq" id="WP_308728468.1">
    <property type="nucleotide sequence ID" value="NZ_JAJEQF010000026.1"/>
</dbReference>
<keyword evidence="16" id="KW-1185">Reference proteome</keyword>
<evidence type="ECO:0000256" key="11">
    <source>
        <dbReference type="ARBA" id="ARBA00023204"/>
    </source>
</evidence>
<keyword evidence="3" id="KW-0547">Nucleotide-binding</keyword>
<evidence type="ECO:0000256" key="10">
    <source>
        <dbReference type="ARBA" id="ARBA00023125"/>
    </source>
</evidence>
<dbReference type="PANTHER" id="PTHR11472">
    <property type="entry name" value="DNA REPAIR DEAD HELICASE RAD3/XP-D SUBFAMILY MEMBER"/>
    <property type="match status" value="1"/>
</dbReference>
<keyword evidence="12" id="KW-0413">Isomerase</keyword>
<keyword evidence="2" id="KW-0479">Metal-binding</keyword>
<dbReference type="Pfam" id="PF06733">
    <property type="entry name" value="DEAD_2"/>
    <property type="match status" value="1"/>
</dbReference>
<dbReference type="GO" id="GO:0016818">
    <property type="term" value="F:hydrolase activity, acting on acid anhydrides, in phosphorus-containing anhydrides"/>
    <property type="evidence" value="ECO:0007669"/>
    <property type="project" value="InterPro"/>
</dbReference>
<keyword evidence="9" id="KW-0411">Iron-sulfur</keyword>
<evidence type="ECO:0000256" key="13">
    <source>
        <dbReference type="ARBA" id="ARBA00038058"/>
    </source>
</evidence>
<dbReference type="Gene3D" id="1.10.30.20">
    <property type="entry name" value="Bacterial XPD DNA helicase, FeS cluster domain"/>
    <property type="match status" value="1"/>
</dbReference>
<protein>
    <submittedName>
        <fullName evidence="15">ATP-dependent DNA helicase</fullName>
    </submittedName>
</protein>
<dbReference type="Gene3D" id="1.10.275.40">
    <property type="match status" value="1"/>
</dbReference>
<dbReference type="AlphaFoldDB" id="A0AAE3AY51"/>
<dbReference type="EMBL" id="JAJEQF010000026">
    <property type="protein sequence ID" value="MCC2168054.1"/>
    <property type="molecule type" value="Genomic_DNA"/>
</dbReference>
<dbReference type="InterPro" id="IPR006554">
    <property type="entry name" value="Helicase-like_DEXD_c2"/>
</dbReference>
<evidence type="ECO:0000256" key="6">
    <source>
        <dbReference type="ARBA" id="ARBA00022806"/>
    </source>
</evidence>
<dbReference type="InterPro" id="IPR014013">
    <property type="entry name" value="Helic_SF1/SF2_ATP-bd_DinG/Rad3"/>
</dbReference>
<evidence type="ECO:0000256" key="2">
    <source>
        <dbReference type="ARBA" id="ARBA00022723"/>
    </source>
</evidence>
<dbReference type="Proteomes" id="UP001199355">
    <property type="component" value="Unassembled WGS sequence"/>
</dbReference>
<evidence type="ECO:0000256" key="4">
    <source>
        <dbReference type="ARBA" id="ARBA00022763"/>
    </source>
</evidence>
<evidence type="ECO:0000256" key="8">
    <source>
        <dbReference type="ARBA" id="ARBA00023004"/>
    </source>
</evidence>
<dbReference type="SMART" id="SM00488">
    <property type="entry name" value="DEXDc2"/>
    <property type="match status" value="1"/>
</dbReference>
<keyword evidence="7" id="KW-0067">ATP-binding</keyword>
<keyword evidence="8" id="KW-0408">Iron</keyword>
<evidence type="ECO:0000256" key="12">
    <source>
        <dbReference type="ARBA" id="ARBA00023235"/>
    </source>
</evidence>
<dbReference type="Pfam" id="PF13307">
    <property type="entry name" value="Helicase_C_2"/>
    <property type="match status" value="1"/>
</dbReference>
<reference evidence="15 16" key="1">
    <citation type="submission" date="2021-10" db="EMBL/GenBank/DDBJ databases">
        <title>Anaerobic single-cell dispensing facilitates the cultivation of human gut bacteria.</title>
        <authorList>
            <person name="Afrizal A."/>
        </authorList>
    </citation>
    <scope>NUCLEOTIDE SEQUENCE [LARGE SCALE GENOMIC DNA]</scope>
    <source>
        <strain evidence="15 16">CLA-AA-H244</strain>
    </source>
</reference>
<evidence type="ECO:0000256" key="7">
    <source>
        <dbReference type="ARBA" id="ARBA00022840"/>
    </source>
</evidence>
<dbReference type="Gene3D" id="3.90.320.10">
    <property type="match status" value="1"/>
</dbReference>
<dbReference type="InterPro" id="IPR006555">
    <property type="entry name" value="ATP-dep_Helicase_C"/>
</dbReference>
<evidence type="ECO:0000313" key="15">
    <source>
        <dbReference type="EMBL" id="MCC2168054.1"/>
    </source>
</evidence>
<dbReference type="SMART" id="SM00491">
    <property type="entry name" value="HELICc2"/>
    <property type="match status" value="1"/>
</dbReference>
<dbReference type="PROSITE" id="PS51193">
    <property type="entry name" value="HELICASE_ATP_BIND_2"/>
    <property type="match status" value="1"/>
</dbReference>
<dbReference type="InterPro" id="IPR045028">
    <property type="entry name" value="DinG/Rad3-like"/>
</dbReference>
<evidence type="ECO:0000256" key="3">
    <source>
        <dbReference type="ARBA" id="ARBA00022741"/>
    </source>
</evidence>
<comment type="caution">
    <text evidence="15">The sequence shown here is derived from an EMBL/GenBank/DDBJ whole genome shotgun (WGS) entry which is preliminary data.</text>
</comment>
<dbReference type="GO" id="GO:0003678">
    <property type="term" value="F:DNA helicase activity"/>
    <property type="evidence" value="ECO:0007669"/>
    <property type="project" value="InterPro"/>
</dbReference>
<name>A0AAE3AY51_9FIRM</name>
<dbReference type="GO" id="GO:0046872">
    <property type="term" value="F:metal ion binding"/>
    <property type="evidence" value="ECO:0007669"/>
    <property type="project" value="UniProtKB-KW"/>
</dbReference>
<dbReference type="InterPro" id="IPR027417">
    <property type="entry name" value="P-loop_NTPase"/>
</dbReference>
<dbReference type="GO" id="GO:0003677">
    <property type="term" value="F:DNA binding"/>
    <property type="evidence" value="ECO:0007669"/>
    <property type="project" value="UniProtKB-KW"/>
</dbReference>
<organism evidence="15 16">
    <name type="scientific">Gallintestinimicrobium propionicum</name>
    <dbReference type="NCBI Taxonomy" id="2981770"/>
    <lineage>
        <taxon>Bacteria</taxon>
        <taxon>Bacillati</taxon>
        <taxon>Bacillota</taxon>
        <taxon>Clostridia</taxon>
        <taxon>Lachnospirales</taxon>
        <taxon>Lachnospiraceae</taxon>
        <taxon>Gallintestinimicrobium</taxon>
    </lineage>
</organism>
<dbReference type="InterPro" id="IPR011604">
    <property type="entry name" value="PDDEXK-like_dom_sf"/>
</dbReference>